<gene>
    <name evidence="2" type="ORF">BCV69DRAFT_315300</name>
</gene>
<dbReference type="Proteomes" id="UP000245942">
    <property type="component" value="Unassembled WGS sequence"/>
</dbReference>
<name>A0A316TY12_9BASI</name>
<organism evidence="2 3">
    <name type="scientific">Pseudomicrostroma glucosiphilum</name>
    <dbReference type="NCBI Taxonomy" id="1684307"/>
    <lineage>
        <taxon>Eukaryota</taxon>
        <taxon>Fungi</taxon>
        <taxon>Dikarya</taxon>
        <taxon>Basidiomycota</taxon>
        <taxon>Ustilaginomycotina</taxon>
        <taxon>Exobasidiomycetes</taxon>
        <taxon>Microstromatales</taxon>
        <taxon>Microstromatales incertae sedis</taxon>
        <taxon>Pseudomicrostroma</taxon>
    </lineage>
</organism>
<accession>A0A316TY12</accession>
<sequence>MGRDQGAKWAAAAMDEFGKGSLDAQQAAGPGHGGRWKTCYPKLLLVFKALIEWASQWIKPLVLSIKEHMTIMPLDYDVTPSTSSHEGQSPTSSDFLDAINPSRSNVHPLEDPQEQETQELGFTVPSAELGYEGGRVEALYPRHQEEFRVRFIPFV</sequence>
<feature type="compositionally biased region" description="Polar residues" evidence="1">
    <location>
        <begin position="79"/>
        <end position="94"/>
    </location>
</feature>
<feature type="region of interest" description="Disordered" evidence="1">
    <location>
        <begin position="79"/>
        <end position="119"/>
    </location>
</feature>
<proteinExistence type="predicted"/>
<evidence type="ECO:0000313" key="2">
    <source>
        <dbReference type="EMBL" id="PWN17698.1"/>
    </source>
</evidence>
<dbReference type="AlphaFoldDB" id="A0A316TY12"/>
<evidence type="ECO:0000256" key="1">
    <source>
        <dbReference type="SAM" id="MobiDB-lite"/>
    </source>
</evidence>
<dbReference type="EMBL" id="KZ819342">
    <property type="protein sequence ID" value="PWN17698.1"/>
    <property type="molecule type" value="Genomic_DNA"/>
</dbReference>
<reference evidence="2 3" key="1">
    <citation type="journal article" date="2018" name="Mol. Biol. Evol.">
        <title>Broad Genomic Sampling Reveals a Smut Pathogenic Ancestry of the Fungal Clade Ustilaginomycotina.</title>
        <authorList>
            <person name="Kijpornyongpan T."/>
            <person name="Mondo S.J."/>
            <person name="Barry K."/>
            <person name="Sandor L."/>
            <person name="Lee J."/>
            <person name="Lipzen A."/>
            <person name="Pangilinan J."/>
            <person name="LaButti K."/>
            <person name="Hainaut M."/>
            <person name="Henrissat B."/>
            <person name="Grigoriev I.V."/>
            <person name="Spatafora J.W."/>
            <person name="Aime M.C."/>
        </authorList>
    </citation>
    <scope>NUCLEOTIDE SEQUENCE [LARGE SCALE GENOMIC DNA]</scope>
    <source>
        <strain evidence="2 3">MCA 4718</strain>
    </source>
</reference>
<protein>
    <submittedName>
        <fullName evidence="2">Uncharacterized protein</fullName>
    </submittedName>
</protein>
<dbReference type="GeneID" id="37016925"/>
<evidence type="ECO:0000313" key="3">
    <source>
        <dbReference type="Proteomes" id="UP000245942"/>
    </source>
</evidence>
<dbReference type="RefSeq" id="XP_025344858.1">
    <property type="nucleotide sequence ID" value="XM_025495191.1"/>
</dbReference>
<keyword evidence="3" id="KW-1185">Reference proteome</keyword>